<dbReference type="GO" id="GO:0009897">
    <property type="term" value="C:external side of plasma membrane"/>
    <property type="evidence" value="ECO:0007669"/>
    <property type="project" value="TreeGrafter"/>
</dbReference>
<evidence type="ECO:0000313" key="16">
    <source>
        <dbReference type="Proteomes" id="UP000515152"/>
    </source>
</evidence>
<dbReference type="Gene3D" id="1.20.1070.10">
    <property type="entry name" value="Rhodopsin 7-helix transmembrane proteins"/>
    <property type="match status" value="1"/>
</dbReference>
<dbReference type="PANTHER" id="PTHR10489">
    <property type="entry name" value="CELL ADHESION MOLECULE"/>
    <property type="match status" value="1"/>
</dbReference>
<evidence type="ECO:0000256" key="6">
    <source>
        <dbReference type="ARBA" id="ARBA00023040"/>
    </source>
</evidence>
<keyword evidence="2" id="KW-1003">Cell membrane</keyword>
<dbReference type="GO" id="GO:0016493">
    <property type="term" value="F:C-C chemokine receptor activity"/>
    <property type="evidence" value="ECO:0007669"/>
    <property type="project" value="TreeGrafter"/>
</dbReference>
<dbReference type="GO" id="GO:0007204">
    <property type="term" value="P:positive regulation of cytosolic calcium ion concentration"/>
    <property type="evidence" value="ECO:0007669"/>
    <property type="project" value="TreeGrafter"/>
</dbReference>
<dbReference type="OrthoDB" id="9946013at2759"/>
<feature type="transmembrane region" description="Helical" evidence="14">
    <location>
        <begin position="258"/>
        <end position="277"/>
    </location>
</feature>
<dbReference type="Pfam" id="PF00001">
    <property type="entry name" value="7tm_1"/>
    <property type="match status" value="1"/>
</dbReference>
<evidence type="ECO:0000256" key="13">
    <source>
        <dbReference type="RuleBase" id="RU000688"/>
    </source>
</evidence>
<organism evidence="16 17">
    <name type="scientific">Clupea harengus</name>
    <name type="common">Atlantic herring</name>
    <dbReference type="NCBI Taxonomy" id="7950"/>
    <lineage>
        <taxon>Eukaryota</taxon>
        <taxon>Metazoa</taxon>
        <taxon>Chordata</taxon>
        <taxon>Craniata</taxon>
        <taxon>Vertebrata</taxon>
        <taxon>Euteleostomi</taxon>
        <taxon>Actinopterygii</taxon>
        <taxon>Neopterygii</taxon>
        <taxon>Teleostei</taxon>
        <taxon>Clupei</taxon>
        <taxon>Clupeiformes</taxon>
        <taxon>Clupeoidei</taxon>
        <taxon>Clupeidae</taxon>
        <taxon>Clupea</taxon>
    </lineage>
</organism>
<evidence type="ECO:0000256" key="5">
    <source>
        <dbReference type="ARBA" id="ARBA00022989"/>
    </source>
</evidence>
<feature type="transmembrane region" description="Helical" evidence="14">
    <location>
        <begin position="60"/>
        <end position="80"/>
    </location>
</feature>
<dbReference type="GeneID" id="105907902"/>
<dbReference type="PRINTS" id="PR00427">
    <property type="entry name" value="INTRLEUKIN8R"/>
</dbReference>
<dbReference type="GO" id="GO:0030593">
    <property type="term" value="P:neutrophil chemotaxis"/>
    <property type="evidence" value="ECO:0007669"/>
    <property type="project" value="TreeGrafter"/>
</dbReference>
<dbReference type="GO" id="GO:0006955">
    <property type="term" value="P:immune response"/>
    <property type="evidence" value="ECO:0007669"/>
    <property type="project" value="TreeGrafter"/>
</dbReference>
<evidence type="ECO:0000256" key="10">
    <source>
        <dbReference type="ARBA" id="ARBA00023180"/>
    </source>
</evidence>
<dbReference type="InterPro" id="IPR017452">
    <property type="entry name" value="GPCR_Rhodpsn_7TM"/>
</dbReference>
<keyword evidence="6 13" id="KW-0297">G-protein coupled receptor</keyword>
<feature type="transmembrane region" description="Helical" evidence="14">
    <location>
        <begin position="168"/>
        <end position="190"/>
    </location>
</feature>
<proteinExistence type="inferred from homology"/>
<keyword evidence="11 13" id="KW-0807">Transducer</keyword>
<accession>A0A6P3W7N1</accession>
<evidence type="ECO:0000256" key="11">
    <source>
        <dbReference type="ARBA" id="ARBA00023224"/>
    </source>
</evidence>
<dbReference type="GO" id="GO:0016494">
    <property type="term" value="F:C-X-C chemokine receptor activity"/>
    <property type="evidence" value="ECO:0007669"/>
    <property type="project" value="InterPro"/>
</dbReference>
<feature type="transmembrane region" description="Helical" evidence="14">
    <location>
        <begin position="128"/>
        <end position="147"/>
    </location>
</feature>
<comment type="subcellular location">
    <subcellularLocation>
        <location evidence="1">Cell membrane</location>
        <topology evidence="1">Multi-pass membrane protein</topology>
    </subcellularLocation>
</comment>
<keyword evidence="3" id="KW-0145">Chemotaxis</keyword>
<dbReference type="Proteomes" id="UP000515152">
    <property type="component" value="Chromosome 2"/>
</dbReference>
<name>A0A6P3W7N1_CLUHA</name>
<dbReference type="InterPro" id="IPR000174">
    <property type="entry name" value="Chemokine_CXCR_1/2"/>
</dbReference>
<dbReference type="GO" id="GO:0019722">
    <property type="term" value="P:calcium-mediated signaling"/>
    <property type="evidence" value="ECO:0007669"/>
    <property type="project" value="TreeGrafter"/>
</dbReference>
<dbReference type="GO" id="GO:0019957">
    <property type="term" value="F:C-C chemokine binding"/>
    <property type="evidence" value="ECO:0007669"/>
    <property type="project" value="TreeGrafter"/>
</dbReference>
<comment type="subunit">
    <text evidence="12">Interacts with IL8. Interacts with GNAI2.</text>
</comment>
<comment type="similarity">
    <text evidence="13">Belongs to the G-protein coupled receptor 1 family.</text>
</comment>
<dbReference type="SUPFAM" id="SSF81321">
    <property type="entry name" value="Family A G protein-coupled receptor-like"/>
    <property type="match status" value="1"/>
</dbReference>
<evidence type="ECO:0000256" key="1">
    <source>
        <dbReference type="ARBA" id="ARBA00004651"/>
    </source>
</evidence>
<dbReference type="PRINTS" id="PR00237">
    <property type="entry name" value="GPCRRHODOPSN"/>
</dbReference>
<dbReference type="PANTHER" id="PTHR10489:SF930">
    <property type="entry name" value="C-X-C CHEMOKINE RECEPTOR TYPE 1-LIKE"/>
    <property type="match status" value="1"/>
</dbReference>
<evidence type="ECO:0000256" key="8">
    <source>
        <dbReference type="ARBA" id="ARBA00023157"/>
    </source>
</evidence>
<keyword evidence="8" id="KW-1015">Disulfide bond</keyword>
<dbReference type="AlphaFoldDB" id="A0A6P3W7N1"/>
<keyword evidence="9 13" id="KW-0675">Receptor</keyword>
<dbReference type="InterPro" id="IPR000276">
    <property type="entry name" value="GPCR_Rhodpsn"/>
</dbReference>
<evidence type="ECO:0000256" key="4">
    <source>
        <dbReference type="ARBA" id="ARBA00022692"/>
    </source>
</evidence>
<dbReference type="PROSITE" id="PS50262">
    <property type="entry name" value="G_PROTEIN_RECEP_F1_2"/>
    <property type="match status" value="1"/>
</dbReference>
<sequence>MMTDPNTSYLFGDFGDFYDGFNISEELNYTDITENFTVNPLTQSCEPSTFASAVNIATCVFYVLICLLAIPGNLIVGLVIGSKRRVLSASDVYLFHLMMADILLALCLPFYATSVVRGWVFGDVMCKLISILTEVSFYSSILFLVCISVDRYQVIVCAMEVRKGKWRVGSCVICLSVWGLGVMLSLPALYNEAFPVSGLMMCSEHYDTESSDEWRLATRVLRHLLGFLLPLAAMLGCYGVTLARLLRTNGFKRQRAMRVIVAVVAGFLLCWSPYHVALMADTLLRTKALLHNCRTRMAVDVALFATQNLARLHCCVNPVLYAFVGQKFRSNLTELLYRKGVLERASVSRSSRSTSQMSDHPSTVL</sequence>
<keyword evidence="10" id="KW-0325">Glycoprotein</keyword>
<feature type="domain" description="G-protein coupled receptors family 1 profile" evidence="15">
    <location>
        <begin position="72"/>
        <end position="321"/>
    </location>
</feature>
<evidence type="ECO:0000256" key="3">
    <source>
        <dbReference type="ARBA" id="ARBA00022500"/>
    </source>
</evidence>
<dbReference type="InterPro" id="IPR050119">
    <property type="entry name" value="CCR1-9-like"/>
</dbReference>
<evidence type="ECO:0000259" key="15">
    <source>
        <dbReference type="PROSITE" id="PS50262"/>
    </source>
</evidence>
<keyword evidence="16" id="KW-1185">Reference proteome</keyword>
<dbReference type="PROSITE" id="PS00237">
    <property type="entry name" value="G_PROTEIN_RECEP_F1_1"/>
    <property type="match status" value="1"/>
</dbReference>
<evidence type="ECO:0000256" key="7">
    <source>
        <dbReference type="ARBA" id="ARBA00023136"/>
    </source>
</evidence>
<evidence type="ECO:0000313" key="17">
    <source>
        <dbReference type="RefSeq" id="XP_012691756.2"/>
    </source>
</evidence>
<reference evidence="17" key="1">
    <citation type="submission" date="2025-08" db="UniProtKB">
        <authorList>
            <consortium name="RefSeq"/>
        </authorList>
    </citation>
    <scope>IDENTIFICATION</scope>
</reference>
<keyword evidence="7 14" id="KW-0472">Membrane</keyword>
<feature type="transmembrane region" description="Helical" evidence="14">
    <location>
        <begin position="92"/>
        <end position="112"/>
    </location>
</feature>
<keyword evidence="5 14" id="KW-1133">Transmembrane helix</keyword>
<feature type="transmembrane region" description="Helical" evidence="14">
    <location>
        <begin position="224"/>
        <end position="246"/>
    </location>
</feature>
<evidence type="ECO:0000256" key="2">
    <source>
        <dbReference type="ARBA" id="ARBA00022475"/>
    </source>
</evidence>
<keyword evidence="4 13" id="KW-0812">Transmembrane</keyword>
<dbReference type="RefSeq" id="XP_012691756.2">
    <property type="nucleotide sequence ID" value="XM_012836302.3"/>
</dbReference>
<evidence type="ECO:0000256" key="12">
    <source>
        <dbReference type="ARBA" id="ARBA00034130"/>
    </source>
</evidence>
<gene>
    <name evidence="17" type="primary">LOC105907902</name>
</gene>
<evidence type="ECO:0000256" key="9">
    <source>
        <dbReference type="ARBA" id="ARBA00023170"/>
    </source>
</evidence>
<dbReference type="KEGG" id="char:105907902"/>
<protein>
    <submittedName>
        <fullName evidence="17">C-X-C chemokine receptor type 2</fullName>
    </submittedName>
</protein>
<evidence type="ECO:0000256" key="14">
    <source>
        <dbReference type="SAM" id="Phobius"/>
    </source>
</evidence>